<dbReference type="PROSITE" id="PS50111">
    <property type="entry name" value="CHEMOTAXIS_TRANSDUC_2"/>
    <property type="match status" value="1"/>
</dbReference>
<reference evidence="12" key="1">
    <citation type="journal article" date="2020" name="mSystems">
        <title>Genome- and Community-Level Interaction Insights into Carbon Utilization and Element Cycling Functions of Hydrothermarchaeota in Hydrothermal Sediment.</title>
        <authorList>
            <person name="Zhou Z."/>
            <person name="Liu Y."/>
            <person name="Xu W."/>
            <person name="Pan J."/>
            <person name="Luo Z.H."/>
            <person name="Li M."/>
        </authorList>
    </citation>
    <scope>NUCLEOTIDE SEQUENCE [LARGE SCALE GENOMIC DNA]</scope>
    <source>
        <strain evidence="12">HyVt-483</strain>
    </source>
</reference>
<gene>
    <name evidence="12" type="ORF">ENJ40_01550</name>
</gene>
<dbReference type="InterPro" id="IPR003660">
    <property type="entry name" value="HAMP_dom"/>
</dbReference>
<keyword evidence="2 9" id="KW-0812">Transmembrane</keyword>
<accession>A0A7C3CWN0</accession>
<feature type="transmembrane region" description="Helical" evidence="9">
    <location>
        <begin position="14"/>
        <end position="34"/>
    </location>
</feature>
<feature type="transmembrane region" description="Helical" evidence="9">
    <location>
        <begin position="189"/>
        <end position="212"/>
    </location>
</feature>
<dbReference type="GO" id="GO:0016020">
    <property type="term" value="C:membrane"/>
    <property type="evidence" value="ECO:0007669"/>
    <property type="project" value="UniProtKB-SubCell"/>
</dbReference>
<comment type="subcellular location">
    <subcellularLocation>
        <location evidence="1">Membrane</location>
        <topology evidence="1">Multi-pass membrane protein</topology>
    </subcellularLocation>
</comment>
<dbReference type="GO" id="GO:0007165">
    <property type="term" value="P:signal transduction"/>
    <property type="evidence" value="ECO:0007669"/>
    <property type="project" value="UniProtKB-KW"/>
</dbReference>
<feature type="domain" description="Methyl-accepting transducer" evidence="10">
    <location>
        <begin position="305"/>
        <end position="498"/>
    </location>
</feature>
<dbReference type="Proteomes" id="UP000886043">
    <property type="component" value="Unassembled WGS sequence"/>
</dbReference>
<dbReference type="AlphaFoldDB" id="A0A7C3CWN0"/>
<evidence type="ECO:0000256" key="9">
    <source>
        <dbReference type="SAM" id="Phobius"/>
    </source>
</evidence>
<evidence type="ECO:0000256" key="1">
    <source>
        <dbReference type="ARBA" id="ARBA00004141"/>
    </source>
</evidence>
<dbReference type="SMART" id="SM00304">
    <property type="entry name" value="HAMP"/>
    <property type="match status" value="1"/>
</dbReference>
<dbReference type="Gene3D" id="1.10.287.950">
    <property type="entry name" value="Methyl-accepting chemotaxis protein"/>
    <property type="match status" value="1"/>
</dbReference>
<evidence type="ECO:0000256" key="3">
    <source>
        <dbReference type="ARBA" id="ARBA00022989"/>
    </source>
</evidence>
<evidence type="ECO:0000259" key="10">
    <source>
        <dbReference type="PROSITE" id="PS50111"/>
    </source>
</evidence>
<dbReference type="PROSITE" id="PS50885">
    <property type="entry name" value="HAMP"/>
    <property type="match status" value="1"/>
</dbReference>
<comment type="similarity">
    <text evidence="6">Belongs to the methyl-accepting chemotaxis (MCP) protein family.</text>
</comment>
<proteinExistence type="inferred from homology"/>
<evidence type="ECO:0000313" key="12">
    <source>
        <dbReference type="EMBL" id="HFC97128.1"/>
    </source>
</evidence>
<keyword evidence="5 7" id="KW-0807">Transducer</keyword>
<feature type="coiled-coil region" evidence="8">
    <location>
        <begin position="263"/>
        <end position="325"/>
    </location>
</feature>
<evidence type="ECO:0000256" key="8">
    <source>
        <dbReference type="SAM" id="Coils"/>
    </source>
</evidence>
<dbReference type="PANTHER" id="PTHR32089">
    <property type="entry name" value="METHYL-ACCEPTING CHEMOTAXIS PROTEIN MCPB"/>
    <property type="match status" value="1"/>
</dbReference>
<dbReference type="SUPFAM" id="SSF58104">
    <property type="entry name" value="Methyl-accepting chemotaxis protein (MCP) signaling domain"/>
    <property type="match status" value="1"/>
</dbReference>
<evidence type="ECO:0000259" key="11">
    <source>
        <dbReference type="PROSITE" id="PS50885"/>
    </source>
</evidence>
<protein>
    <submittedName>
        <fullName evidence="12">Methyl-accepting chemotaxis protein</fullName>
    </submittedName>
</protein>
<comment type="caution">
    <text evidence="12">The sequence shown here is derived from an EMBL/GenBank/DDBJ whole genome shotgun (WGS) entry which is preliminary data.</text>
</comment>
<dbReference type="SMART" id="SM00283">
    <property type="entry name" value="MA"/>
    <property type="match status" value="1"/>
</dbReference>
<sequence>MAGIRGLNFRIGTLIWGLGLVAIGVLLLSLLGNLKALDEQEAIIADLTEFNLPLLKEMCQVSYLLGHQRALLRLTGGGETEFRESSEDLKRHLGKLEEYLRDARGDTVEEEGLLSRLRESLKILREDYSRFEREALAYLASPEEERSRFLQQRLQAMDQEASRFMKHVDLLNKKARGKSRERSLKARRMALLVALLGLSFILLVFVSVLRVFRRNVHNYRARMQDLAEGEADLTKRVAITGNTELDEAAVYTNRFLEKIHGIIRDLRETAERLSGETRRLAEAFGVSVQGAERGLSQSRKAREFASELEQEIASMAAAMEEMSATISEISRNTQETSLRARESQEAAEITARVAAELVEASQHIREMSDLIGGVAEQTKLLALNATIEAARAGEAGKGFAVVANEVKELARQSAELVEKINQAVEQLLSRVENVSQASERNREAANAIADMAQNVAAAVEEQSTVVNDLTSNLTRITEKSRELSLEAEEMEKLSQEILEEARKLRVDELNQIVVHLEKLLSSFRV</sequence>
<dbReference type="InterPro" id="IPR004089">
    <property type="entry name" value="MCPsignal_dom"/>
</dbReference>
<evidence type="ECO:0000256" key="7">
    <source>
        <dbReference type="PROSITE-ProRule" id="PRU00284"/>
    </source>
</evidence>
<evidence type="ECO:0000256" key="6">
    <source>
        <dbReference type="ARBA" id="ARBA00029447"/>
    </source>
</evidence>
<dbReference type="EMBL" id="DRMH01000015">
    <property type="protein sequence ID" value="HFC97128.1"/>
    <property type="molecule type" value="Genomic_DNA"/>
</dbReference>
<dbReference type="Pfam" id="PF00015">
    <property type="entry name" value="MCPsignal"/>
    <property type="match status" value="1"/>
</dbReference>
<keyword evidence="4 9" id="KW-0472">Membrane</keyword>
<evidence type="ECO:0000256" key="5">
    <source>
        <dbReference type="ARBA" id="ARBA00023224"/>
    </source>
</evidence>
<organism evidence="12">
    <name type="scientific">Thermosulfurimonas dismutans</name>
    <dbReference type="NCBI Taxonomy" id="999894"/>
    <lineage>
        <taxon>Bacteria</taxon>
        <taxon>Pseudomonadati</taxon>
        <taxon>Thermodesulfobacteriota</taxon>
        <taxon>Thermodesulfobacteria</taxon>
        <taxon>Thermodesulfobacteriales</taxon>
        <taxon>Thermodesulfobacteriaceae</taxon>
        <taxon>Thermosulfurimonas</taxon>
    </lineage>
</organism>
<keyword evidence="8" id="KW-0175">Coiled coil</keyword>
<name>A0A7C3CWN0_9BACT</name>
<feature type="domain" description="HAMP" evidence="11">
    <location>
        <begin position="210"/>
        <end position="264"/>
    </location>
</feature>
<evidence type="ECO:0000256" key="2">
    <source>
        <dbReference type="ARBA" id="ARBA00022692"/>
    </source>
</evidence>
<feature type="coiled-coil region" evidence="8">
    <location>
        <begin position="406"/>
        <end position="507"/>
    </location>
</feature>
<dbReference type="PANTHER" id="PTHR32089:SF119">
    <property type="entry name" value="METHYL-ACCEPTING CHEMOTAXIS PROTEIN CTPL"/>
    <property type="match status" value="1"/>
</dbReference>
<evidence type="ECO:0000256" key="4">
    <source>
        <dbReference type="ARBA" id="ARBA00023136"/>
    </source>
</evidence>
<keyword evidence="3 9" id="KW-1133">Transmembrane helix</keyword>